<dbReference type="SUPFAM" id="SSF47413">
    <property type="entry name" value="lambda repressor-like DNA-binding domains"/>
    <property type="match status" value="1"/>
</dbReference>
<dbReference type="Pfam" id="PF13783">
    <property type="entry name" value="DUF4177"/>
    <property type="match status" value="1"/>
</dbReference>
<dbReference type="InterPro" id="IPR025234">
    <property type="entry name" value="YjzH-like"/>
</dbReference>
<dbReference type="PROSITE" id="PS50943">
    <property type="entry name" value="HTH_CROC1"/>
    <property type="match status" value="1"/>
</dbReference>
<dbReference type="AlphaFoldDB" id="A0A849VA41"/>
<evidence type="ECO:0000259" key="1">
    <source>
        <dbReference type="PROSITE" id="PS50943"/>
    </source>
</evidence>
<gene>
    <name evidence="2" type="ORF">HG263_04505</name>
</gene>
<protein>
    <submittedName>
        <fullName evidence="2">DUF4177 domain-containing protein</fullName>
    </submittedName>
</protein>
<accession>A0A849VA41</accession>
<dbReference type="CDD" id="cd00093">
    <property type="entry name" value="HTH_XRE"/>
    <property type="match status" value="1"/>
</dbReference>
<dbReference type="RefSeq" id="WP_171624849.1">
    <property type="nucleotide sequence ID" value="NZ_JABBPG010000001.1"/>
</dbReference>
<dbReference type="Pfam" id="PF01381">
    <property type="entry name" value="HTH_3"/>
    <property type="match status" value="1"/>
</dbReference>
<sequence length="140" mass="15639">MKISAKRVVELRKSRYWSQSKLASMSGLNLRTIQRVEREGVASNKSKIAIAEALGVNVSELYINTSSSQYEFKVLEIALDRNIALDLNNPLVLELSTELNKHGQAGWKLAQIMVPEAIMGSFAVPSHKLLAVMQREIQET</sequence>
<dbReference type="GO" id="GO:0003677">
    <property type="term" value="F:DNA binding"/>
    <property type="evidence" value="ECO:0007669"/>
    <property type="project" value="InterPro"/>
</dbReference>
<keyword evidence="3" id="KW-1185">Reference proteome</keyword>
<evidence type="ECO:0000313" key="2">
    <source>
        <dbReference type="EMBL" id="NOU49795.1"/>
    </source>
</evidence>
<dbReference type="EMBL" id="JABBPG010000001">
    <property type="protein sequence ID" value="NOU49795.1"/>
    <property type="molecule type" value="Genomic_DNA"/>
</dbReference>
<name>A0A849VA41_9GAMM</name>
<proteinExistence type="predicted"/>
<reference evidence="2 3" key="1">
    <citation type="submission" date="2020-04" db="EMBL/GenBank/DDBJ databases">
        <title>Pseudoalteromonas caenipelagi sp. nov., isolated from a tidal flat.</title>
        <authorList>
            <person name="Park S."/>
            <person name="Yoon J.-H."/>
        </authorList>
    </citation>
    <scope>NUCLEOTIDE SEQUENCE [LARGE SCALE GENOMIC DNA]</scope>
    <source>
        <strain evidence="2 3">JBTF-M23</strain>
    </source>
</reference>
<dbReference type="InterPro" id="IPR010982">
    <property type="entry name" value="Lambda_DNA-bd_dom_sf"/>
</dbReference>
<dbReference type="Gene3D" id="1.10.260.40">
    <property type="entry name" value="lambda repressor-like DNA-binding domains"/>
    <property type="match status" value="1"/>
</dbReference>
<dbReference type="InterPro" id="IPR001387">
    <property type="entry name" value="Cro/C1-type_HTH"/>
</dbReference>
<organism evidence="2 3">
    <name type="scientific">Pseudoalteromonas caenipelagi</name>
    <dbReference type="NCBI Taxonomy" id="2726988"/>
    <lineage>
        <taxon>Bacteria</taxon>
        <taxon>Pseudomonadati</taxon>
        <taxon>Pseudomonadota</taxon>
        <taxon>Gammaproteobacteria</taxon>
        <taxon>Alteromonadales</taxon>
        <taxon>Pseudoalteromonadaceae</taxon>
        <taxon>Pseudoalteromonas</taxon>
    </lineage>
</organism>
<evidence type="ECO:0000313" key="3">
    <source>
        <dbReference type="Proteomes" id="UP000586305"/>
    </source>
</evidence>
<feature type="domain" description="HTH cro/C1-type" evidence="1">
    <location>
        <begin position="8"/>
        <end position="61"/>
    </location>
</feature>
<dbReference type="Proteomes" id="UP000586305">
    <property type="component" value="Unassembled WGS sequence"/>
</dbReference>
<dbReference type="SMART" id="SM00530">
    <property type="entry name" value="HTH_XRE"/>
    <property type="match status" value="1"/>
</dbReference>
<comment type="caution">
    <text evidence="2">The sequence shown here is derived from an EMBL/GenBank/DDBJ whole genome shotgun (WGS) entry which is preliminary data.</text>
</comment>